<evidence type="ECO:0000256" key="1">
    <source>
        <dbReference type="ARBA" id="ARBA00004752"/>
    </source>
</evidence>
<comment type="caution">
    <text evidence="14">The sequence shown here is derived from an EMBL/GenBank/DDBJ whole genome shotgun (WGS) entry which is preliminary data.</text>
</comment>
<evidence type="ECO:0000256" key="2">
    <source>
        <dbReference type="ARBA" id="ARBA00005992"/>
    </source>
</evidence>
<accession>A0A3N1KTX3</accession>
<evidence type="ECO:0000256" key="9">
    <source>
        <dbReference type="PROSITE-ProRule" id="PRU01373"/>
    </source>
</evidence>
<feature type="chain" id="PRO_5017960124" evidence="11">
    <location>
        <begin position="36"/>
        <end position="341"/>
    </location>
</feature>
<dbReference type="CDD" id="cd16913">
    <property type="entry name" value="YkuD_like"/>
    <property type="match status" value="1"/>
</dbReference>
<dbReference type="InterPro" id="IPR038063">
    <property type="entry name" value="Transpep_catalytic_dom"/>
</dbReference>
<dbReference type="CDD" id="cd00118">
    <property type="entry name" value="LysM"/>
    <property type="match status" value="1"/>
</dbReference>
<name>A0A3N1KTX3_9PROT</name>
<dbReference type="InterPro" id="IPR005490">
    <property type="entry name" value="LD_TPept_cat_dom"/>
</dbReference>
<dbReference type="OrthoDB" id="8478453at2"/>
<dbReference type="PANTHER" id="PTHR30582">
    <property type="entry name" value="L,D-TRANSPEPTIDASE"/>
    <property type="match status" value="1"/>
</dbReference>
<evidence type="ECO:0000313" key="14">
    <source>
        <dbReference type="EMBL" id="ROP84031.1"/>
    </source>
</evidence>
<evidence type="ECO:0000256" key="6">
    <source>
        <dbReference type="ARBA" id="ARBA00022960"/>
    </source>
</evidence>
<keyword evidence="11" id="KW-0732">Signal</keyword>
<keyword evidence="8 9" id="KW-0961">Cell wall biogenesis/degradation</keyword>
<dbReference type="Proteomes" id="UP000278222">
    <property type="component" value="Unassembled WGS sequence"/>
</dbReference>
<evidence type="ECO:0000256" key="8">
    <source>
        <dbReference type="ARBA" id="ARBA00023316"/>
    </source>
</evidence>
<protein>
    <submittedName>
        <fullName evidence="14">L,D-transpeptidase ErfK/SrfK</fullName>
    </submittedName>
</protein>
<keyword evidence="3" id="KW-0328">Glycosyltransferase</keyword>
<keyword evidence="5" id="KW-0378">Hydrolase</keyword>
<dbReference type="InterPro" id="IPR036779">
    <property type="entry name" value="LysM_dom_sf"/>
</dbReference>
<evidence type="ECO:0000256" key="7">
    <source>
        <dbReference type="ARBA" id="ARBA00022984"/>
    </source>
</evidence>
<dbReference type="SUPFAM" id="SSF141523">
    <property type="entry name" value="L,D-transpeptidase catalytic domain-like"/>
    <property type="match status" value="1"/>
</dbReference>
<feature type="domain" description="L,D-TPase catalytic" evidence="13">
    <location>
        <begin position="115"/>
        <end position="245"/>
    </location>
</feature>
<feature type="active site" description="Nucleophile" evidence="9">
    <location>
        <position position="221"/>
    </location>
</feature>
<feature type="domain" description="LysM" evidence="12">
    <location>
        <begin position="59"/>
        <end position="103"/>
    </location>
</feature>
<dbReference type="EMBL" id="RJKX01000015">
    <property type="protein sequence ID" value="ROP84031.1"/>
    <property type="molecule type" value="Genomic_DNA"/>
</dbReference>
<feature type="signal peptide" evidence="11">
    <location>
        <begin position="1"/>
        <end position="35"/>
    </location>
</feature>
<dbReference type="PROSITE" id="PS52029">
    <property type="entry name" value="LD_TPASE"/>
    <property type="match status" value="1"/>
</dbReference>
<dbReference type="PROSITE" id="PS51318">
    <property type="entry name" value="TAT"/>
    <property type="match status" value="1"/>
</dbReference>
<feature type="region of interest" description="Disordered" evidence="10">
    <location>
        <begin position="149"/>
        <end position="186"/>
    </location>
</feature>
<dbReference type="SUPFAM" id="SSF54106">
    <property type="entry name" value="LysM domain"/>
    <property type="match status" value="1"/>
</dbReference>
<evidence type="ECO:0000259" key="12">
    <source>
        <dbReference type="PROSITE" id="PS51782"/>
    </source>
</evidence>
<dbReference type="RefSeq" id="WP_123691617.1">
    <property type="nucleotide sequence ID" value="NZ_AP019700.1"/>
</dbReference>
<dbReference type="PROSITE" id="PS51782">
    <property type="entry name" value="LYSM"/>
    <property type="match status" value="1"/>
</dbReference>
<dbReference type="AlphaFoldDB" id="A0A3N1KTX3"/>
<keyword evidence="4" id="KW-0808">Transferase</keyword>
<reference evidence="14 15" key="1">
    <citation type="submission" date="2018-11" db="EMBL/GenBank/DDBJ databases">
        <title>Genomic Encyclopedia of Type Strains, Phase IV (KMG-IV): sequencing the most valuable type-strain genomes for metagenomic binning, comparative biology and taxonomic classification.</title>
        <authorList>
            <person name="Goeker M."/>
        </authorList>
    </citation>
    <scope>NUCLEOTIDE SEQUENCE [LARGE SCALE GENOMIC DNA]</scope>
    <source>
        <strain evidence="14 15">DSM 5900</strain>
    </source>
</reference>
<keyword evidence="15" id="KW-1185">Reference proteome</keyword>
<keyword evidence="7 9" id="KW-0573">Peptidoglycan synthesis</keyword>
<evidence type="ECO:0000256" key="5">
    <source>
        <dbReference type="ARBA" id="ARBA00022801"/>
    </source>
</evidence>
<evidence type="ECO:0000256" key="3">
    <source>
        <dbReference type="ARBA" id="ARBA00022676"/>
    </source>
</evidence>
<dbReference type="InterPro" id="IPR006311">
    <property type="entry name" value="TAT_signal"/>
</dbReference>
<dbReference type="PANTHER" id="PTHR30582:SF24">
    <property type="entry name" value="L,D-TRANSPEPTIDASE ERFK_SRFK-RELATED"/>
    <property type="match status" value="1"/>
</dbReference>
<dbReference type="Pfam" id="PF03734">
    <property type="entry name" value="YkuD"/>
    <property type="match status" value="1"/>
</dbReference>
<gene>
    <name evidence="14" type="ORF">EDC65_3377</name>
</gene>
<dbReference type="InterPro" id="IPR018392">
    <property type="entry name" value="LysM"/>
</dbReference>
<dbReference type="Gene3D" id="2.40.440.10">
    <property type="entry name" value="L,D-transpeptidase catalytic domain-like"/>
    <property type="match status" value="1"/>
</dbReference>
<dbReference type="GO" id="GO:0016757">
    <property type="term" value="F:glycosyltransferase activity"/>
    <property type="evidence" value="ECO:0007669"/>
    <property type="project" value="UniProtKB-KW"/>
</dbReference>
<dbReference type="GO" id="GO:0005576">
    <property type="term" value="C:extracellular region"/>
    <property type="evidence" value="ECO:0007669"/>
    <property type="project" value="TreeGrafter"/>
</dbReference>
<dbReference type="GO" id="GO:0008360">
    <property type="term" value="P:regulation of cell shape"/>
    <property type="evidence" value="ECO:0007669"/>
    <property type="project" value="UniProtKB-UniRule"/>
</dbReference>
<dbReference type="Gene3D" id="3.10.350.10">
    <property type="entry name" value="LysM domain"/>
    <property type="match status" value="1"/>
</dbReference>
<comment type="similarity">
    <text evidence="2">Belongs to the YkuD family.</text>
</comment>
<dbReference type="GO" id="GO:0071972">
    <property type="term" value="F:peptidoglycan L,D-transpeptidase activity"/>
    <property type="evidence" value="ECO:0007669"/>
    <property type="project" value="TreeGrafter"/>
</dbReference>
<dbReference type="GO" id="GO:0071555">
    <property type="term" value="P:cell wall organization"/>
    <property type="evidence" value="ECO:0007669"/>
    <property type="project" value="UniProtKB-UniRule"/>
</dbReference>
<organism evidence="14 15">
    <name type="scientific">Stella humosa</name>
    <dbReference type="NCBI Taxonomy" id="94"/>
    <lineage>
        <taxon>Bacteria</taxon>
        <taxon>Pseudomonadati</taxon>
        <taxon>Pseudomonadota</taxon>
        <taxon>Alphaproteobacteria</taxon>
        <taxon>Rhodospirillales</taxon>
        <taxon>Stellaceae</taxon>
        <taxon>Stella</taxon>
    </lineage>
</organism>
<evidence type="ECO:0000256" key="10">
    <source>
        <dbReference type="SAM" id="MobiDB-lite"/>
    </source>
</evidence>
<proteinExistence type="inferred from homology"/>
<feature type="active site" description="Proton donor/acceptor" evidence="9">
    <location>
        <position position="205"/>
    </location>
</feature>
<evidence type="ECO:0000256" key="4">
    <source>
        <dbReference type="ARBA" id="ARBA00022679"/>
    </source>
</evidence>
<dbReference type="InterPro" id="IPR050979">
    <property type="entry name" value="LD-transpeptidase"/>
</dbReference>
<comment type="pathway">
    <text evidence="1 9">Cell wall biogenesis; peptidoglycan biosynthesis.</text>
</comment>
<dbReference type="UniPathway" id="UPA00219"/>
<evidence type="ECO:0000313" key="15">
    <source>
        <dbReference type="Proteomes" id="UP000278222"/>
    </source>
</evidence>
<keyword evidence="6 9" id="KW-0133">Cell shape</keyword>
<dbReference type="GO" id="GO:0018104">
    <property type="term" value="P:peptidoglycan-protein cross-linking"/>
    <property type="evidence" value="ECO:0007669"/>
    <property type="project" value="TreeGrafter"/>
</dbReference>
<evidence type="ECO:0000259" key="13">
    <source>
        <dbReference type="PROSITE" id="PS52029"/>
    </source>
</evidence>
<sequence length="341" mass="37108">MPDIYFPSTTRRAVLAGVAASVAMALAPWPLAAQGAQPARPRGPVAAVPPRNDVVGELLVYSARYEDTLMDIARTYNLGYAELVAANPGVDPWLPGLGTRILLPTAHVLPDAPRQGIVVNLSDQRIYWYPPSGPVLTFAVGIGQEGLGTPNGSTTIVRKKEKPTWTPTPEKRREDPTLPTVVPPGPDNPMGEHALYLGWPLYAIHGTNEPDAIGRRVTRGCIRLYPEGIEHLYRLAPVGTRVTVVDQEAKMGWIGDDLFVDLHPSRTDVDELETEGKFNPKPIPGLRDRVAKFAGPAAGRIDWATVEEAERRRDGIPVRITRSAEAPVGALPIERMTRSSL</sequence>
<evidence type="ECO:0000256" key="11">
    <source>
        <dbReference type="SAM" id="SignalP"/>
    </source>
</evidence>